<feature type="region of interest" description="Disordered" evidence="1">
    <location>
        <begin position="48"/>
        <end position="95"/>
    </location>
</feature>
<gene>
    <name evidence="2" type="ORF">K7X08_016628</name>
</gene>
<keyword evidence="3" id="KW-1185">Reference proteome</keyword>
<organism evidence="2 3">
    <name type="scientific">Anisodus acutangulus</name>
    <dbReference type="NCBI Taxonomy" id="402998"/>
    <lineage>
        <taxon>Eukaryota</taxon>
        <taxon>Viridiplantae</taxon>
        <taxon>Streptophyta</taxon>
        <taxon>Embryophyta</taxon>
        <taxon>Tracheophyta</taxon>
        <taxon>Spermatophyta</taxon>
        <taxon>Magnoliopsida</taxon>
        <taxon>eudicotyledons</taxon>
        <taxon>Gunneridae</taxon>
        <taxon>Pentapetalae</taxon>
        <taxon>asterids</taxon>
        <taxon>lamiids</taxon>
        <taxon>Solanales</taxon>
        <taxon>Solanaceae</taxon>
        <taxon>Solanoideae</taxon>
        <taxon>Hyoscyameae</taxon>
        <taxon>Anisodus</taxon>
    </lineage>
</organism>
<evidence type="ECO:0000313" key="3">
    <source>
        <dbReference type="Proteomes" id="UP001152561"/>
    </source>
</evidence>
<name>A0A9Q1LE40_9SOLA</name>
<sequence length="174" mass="19350">MSSEAIEYEFVPDYCFSCTHQCHMEDESLANPKTARPHVRDSRVDLANIPKNTPKTQPQAQNAAGQTNPKNYSMAGHQTHGPSNFQHPKNQPLKYDAPQAISSKDHLKANAESSYKVPSDLDVVAGAKEQKDLAVDIWSPELTQIQNLQSTPAELSQRTDVEQATTLQIMELHN</sequence>
<accession>A0A9Q1LE40</accession>
<dbReference type="EMBL" id="JAJAGQ010000019">
    <property type="protein sequence ID" value="KAJ8534900.1"/>
    <property type="molecule type" value="Genomic_DNA"/>
</dbReference>
<proteinExistence type="predicted"/>
<feature type="compositionally biased region" description="Polar residues" evidence="1">
    <location>
        <begin position="50"/>
        <end position="71"/>
    </location>
</feature>
<evidence type="ECO:0000313" key="2">
    <source>
        <dbReference type="EMBL" id="KAJ8534900.1"/>
    </source>
</evidence>
<feature type="compositionally biased region" description="Polar residues" evidence="1">
    <location>
        <begin position="80"/>
        <end position="89"/>
    </location>
</feature>
<reference evidence="3" key="1">
    <citation type="journal article" date="2023" name="Proc. Natl. Acad. Sci. U.S.A.">
        <title>Genomic and structural basis for evolution of tropane alkaloid biosynthesis.</title>
        <authorList>
            <person name="Wanga Y.-J."/>
            <person name="Taina T."/>
            <person name="Yua J.-Y."/>
            <person name="Lia J."/>
            <person name="Xua B."/>
            <person name="Chenc J."/>
            <person name="D'Auriad J.C."/>
            <person name="Huanga J.-P."/>
            <person name="Huanga S.-X."/>
        </authorList>
    </citation>
    <scope>NUCLEOTIDE SEQUENCE [LARGE SCALE GENOMIC DNA]</scope>
    <source>
        <strain evidence="3">cv. KIB-2019</strain>
    </source>
</reference>
<evidence type="ECO:0000256" key="1">
    <source>
        <dbReference type="SAM" id="MobiDB-lite"/>
    </source>
</evidence>
<dbReference type="Proteomes" id="UP001152561">
    <property type="component" value="Unassembled WGS sequence"/>
</dbReference>
<comment type="caution">
    <text evidence="2">The sequence shown here is derived from an EMBL/GenBank/DDBJ whole genome shotgun (WGS) entry which is preliminary data.</text>
</comment>
<dbReference type="AlphaFoldDB" id="A0A9Q1LE40"/>
<protein>
    <submittedName>
        <fullName evidence="2">Uncharacterized protein</fullName>
    </submittedName>
</protein>